<evidence type="ECO:0000256" key="2">
    <source>
        <dbReference type="ARBA" id="ARBA00009810"/>
    </source>
</evidence>
<keyword evidence="5 10" id="KW-0812">Transmembrane</keyword>
<evidence type="ECO:0000259" key="13">
    <source>
        <dbReference type="Pfam" id="PF07715"/>
    </source>
</evidence>
<evidence type="ECO:0000256" key="4">
    <source>
        <dbReference type="ARBA" id="ARBA00022452"/>
    </source>
</evidence>
<dbReference type="InterPro" id="IPR000531">
    <property type="entry name" value="Beta-barrel_TonB"/>
</dbReference>
<keyword evidence="7 10" id="KW-0472">Membrane</keyword>
<evidence type="ECO:0000256" key="9">
    <source>
        <dbReference type="ARBA" id="ARBA00023237"/>
    </source>
</evidence>
<dbReference type="Pfam" id="PF00593">
    <property type="entry name" value="TonB_dep_Rec_b-barrel"/>
    <property type="match status" value="1"/>
</dbReference>
<dbReference type="STRING" id="28092.WM40_10100"/>
<dbReference type="PANTHER" id="PTHR32552">
    <property type="entry name" value="FERRICHROME IRON RECEPTOR-RELATED"/>
    <property type="match status" value="1"/>
</dbReference>
<protein>
    <submittedName>
        <fullName evidence="14">TonB-dependent receptor</fullName>
    </submittedName>
</protein>
<evidence type="ECO:0000259" key="12">
    <source>
        <dbReference type="Pfam" id="PF00593"/>
    </source>
</evidence>
<keyword evidence="8 14" id="KW-0675">Receptor</keyword>
<keyword evidence="15" id="KW-1185">Reference proteome</keyword>
<evidence type="ECO:0000313" key="15">
    <source>
        <dbReference type="Proteomes" id="UP000033618"/>
    </source>
</evidence>
<dbReference type="Proteomes" id="UP000033618">
    <property type="component" value="Unassembled WGS sequence"/>
</dbReference>
<comment type="subcellular location">
    <subcellularLocation>
        <location evidence="1 10">Cell outer membrane</location>
        <topology evidence="1 10">Multi-pass membrane protein</topology>
    </subcellularLocation>
</comment>
<feature type="domain" description="TonB-dependent receptor plug" evidence="13">
    <location>
        <begin position="66"/>
        <end position="169"/>
    </location>
</feature>
<feature type="domain" description="TonB-dependent receptor-like beta-barrel" evidence="12">
    <location>
        <begin position="249"/>
        <end position="687"/>
    </location>
</feature>
<dbReference type="InterPro" id="IPR012910">
    <property type="entry name" value="Plug_dom"/>
</dbReference>
<keyword evidence="6 11" id="KW-0798">TonB box</keyword>
<proteinExistence type="inferred from homology"/>
<evidence type="ECO:0000256" key="1">
    <source>
        <dbReference type="ARBA" id="ARBA00004571"/>
    </source>
</evidence>
<evidence type="ECO:0000256" key="11">
    <source>
        <dbReference type="RuleBase" id="RU003357"/>
    </source>
</evidence>
<dbReference type="CDD" id="cd01347">
    <property type="entry name" value="ligand_gated_channel"/>
    <property type="match status" value="1"/>
</dbReference>
<evidence type="ECO:0000313" key="14">
    <source>
        <dbReference type="EMBL" id="KKB63764.1"/>
    </source>
</evidence>
<dbReference type="PANTHER" id="PTHR32552:SF84">
    <property type="entry name" value="TONB-DEPENDENT RECEPTOR-RELATED"/>
    <property type="match status" value="1"/>
</dbReference>
<dbReference type="GO" id="GO:0015344">
    <property type="term" value="F:siderophore uptake transmembrane transporter activity"/>
    <property type="evidence" value="ECO:0007669"/>
    <property type="project" value="TreeGrafter"/>
</dbReference>
<gene>
    <name evidence="14" type="ORF">WM40_10100</name>
</gene>
<comment type="similarity">
    <text evidence="2 10 11">Belongs to the TonB-dependent receptor family.</text>
</comment>
<dbReference type="Gene3D" id="2.170.130.10">
    <property type="entry name" value="TonB-dependent receptor, plug domain"/>
    <property type="match status" value="1"/>
</dbReference>
<dbReference type="PATRIC" id="fig|28092.6.peg.2388"/>
<dbReference type="SUPFAM" id="SSF56935">
    <property type="entry name" value="Porins"/>
    <property type="match status" value="1"/>
</dbReference>
<keyword evidence="9 10" id="KW-0998">Cell outer membrane</keyword>
<dbReference type="InterPro" id="IPR036942">
    <property type="entry name" value="Beta-barrel_TonB_sf"/>
</dbReference>
<evidence type="ECO:0000256" key="10">
    <source>
        <dbReference type="PROSITE-ProRule" id="PRU01360"/>
    </source>
</evidence>
<dbReference type="GO" id="GO:0038023">
    <property type="term" value="F:signaling receptor activity"/>
    <property type="evidence" value="ECO:0007669"/>
    <property type="project" value="InterPro"/>
</dbReference>
<keyword evidence="4 10" id="KW-1134">Transmembrane beta strand</keyword>
<sequence length="719" mass="77845">MQSIGAMHVAYAADSVDPNTPLPSAHEAARQSSLPAVIVAAPRADSGKERLALPVHTGSRLGTSSLDTPASVETLAGDAIRARGDTTVVDAVTRAAGYANNAAPGNGGTAVSVRGFTGQESITTLFDGTKMFVGAGTVTFPFDTWSVDRIEVLRGPASVLNGEGGMGGVINVIPKAPQAERSTTVLLGVGAYGEKRMALDTTGAVDASRPGGPMLTYRFYLNDDRNNGWLPRGQSHSTAVGGALQLDATPTLRFTLDYDYARQMPTTYFGIPVQNSAYSSALTRQNYNVSDARIAYYDRWMRLKTTWQALPGLTIRNQFYFMLTDRHWHDAESYALQGDGSVARSDYIEILHHQRQVGDRLDATLDGRIAGHRNRFVIGTEFNSVNFVDTSNTPYDGSSVVPQLGFDPGVFASSDATVPVFRTRTNQAAVFTENRLEVTDRLAWVSGLRYDHIDYRRDTFATSSTAATSFSRTFANTSWRTGLVFAMTPDLSVYGQYTTGSDGVGSLITLSQANSAYSLSTGHQWEAGIKQILAGGSADWTLAFYQIVKKNLLTTDPDNPTQTIQVGQQSSRGIEWTGALTLPHGIVVDANFSVLRARYDNFSESVNGVTVSRDGNVPYNVPQQTGNVWLRWAFAPGWNVGAGVRYVGSRYGDTANTVRIPSYILFDASASWRVSHQLTLALYLRNLTNRTYVVTSSNSGTQWLLGTPRSGGVTATMTF</sequence>
<comment type="caution">
    <text evidence="14">The sequence shown here is derived from an EMBL/GenBank/DDBJ whole genome shotgun (WGS) entry which is preliminary data.</text>
</comment>
<accession>A0A0F5K1L4</accession>
<dbReference type="InterPro" id="IPR010105">
    <property type="entry name" value="TonB_sidphr_rcpt"/>
</dbReference>
<evidence type="ECO:0000256" key="3">
    <source>
        <dbReference type="ARBA" id="ARBA00022448"/>
    </source>
</evidence>
<dbReference type="GO" id="GO:0015891">
    <property type="term" value="P:siderophore transport"/>
    <property type="evidence" value="ECO:0007669"/>
    <property type="project" value="InterPro"/>
</dbReference>
<organism evidence="14 15">
    <name type="scientific">Robbsia andropogonis</name>
    <dbReference type="NCBI Taxonomy" id="28092"/>
    <lineage>
        <taxon>Bacteria</taxon>
        <taxon>Pseudomonadati</taxon>
        <taxon>Pseudomonadota</taxon>
        <taxon>Betaproteobacteria</taxon>
        <taxon>Burkholderiales</taxon>
        <taxon>Burkholderiaceae</taxon>
        <taxon>Robbsia</taxon>
    </lineage>
</organism>
<evidence type="ECO:0000256" key="7">
    <source>
        <dbReference type="ARBA" id="ARBA00023136"/>
    </source>
</evidence>
<dbReference type="AlphaFoldDB" id="A0A0F5K1L4"/>
<keyword evidence="3 10" id="KW-0813">Transport</keyword>
<dbReference type="InterPro" id="IPR039426">
    <property type="entry name" value="TonB-dep_rcpt-like"/>
</dbReference>
<dbReference type="GO" id="GO:0009279">
    <property type="term" value="C:cell outer membrane"/>
    <property type="evidence" value="ECO:0007669"/>
    <property type="project" value="UniProtKB-SubCell"/>
</dbReference>
<reference evidence="14 15" key="1">
    <citation type="submission" date="2015-03" db="EMBL/GenBank/DDBJ databases">
        <title>Draft Genome Sequence of Burkholderia andropogonis type strain ICMP2807, isolated from Sorghum bicolor.</title>
        <authorList>
            <person name="Lopes-Santos L."/>
            <person name="Castro D.B."/>
            <person name="Ottoboni L.M."/>
            <person name="Park D."/>
            <person name="Weirc B.S."/>
            <person name="Destefano S.A."/>
        </authorList>
    </citation>
    <scope>NUCLEOTIDE SEQUENCE [LARGE SCALE GENOMIC DNA]</scope>
    <source>
        <strain evidence="14 15">ICMP2807</strain>
    </source>
</reference>
<dbReference type="NCBIfam" id="TIGR01783">
    <property type="entry name" value="TonB-siderophor"/>
    <property type="match status" value="1"/>
</dbReference>
<name>A0A0F5K1L4_9BURK</name>
<evidence type="ECO:0000256" key="5">
    <source>
        <dbReference type="ARBA" id="ARBA00022692"/>
    </source>
</evidence>
<dbReference type="Gene3D" id="2.40.170.20">
    <property type="entry name" value="TonB-dependent receptor, beta-barrel domain"/>
    <property type="match status" value="1"/>
</dbReference>
<evidence type="ECO:0000256" key="6">
    <source>
        <dbReference type="ARBA" id="ARBA00023077"/>
    </source>
</evidence>
<dbReference type="InterPro" id="IPR037066">
    <property type="entry name" value="Plug_dom_sf"/>
</dbReference>
<dbReference type="EMBL" id="LAQU01000008">
    <property type="protein sequence ID" value="KKB63764.1"/>
    <property type="molecule type" value="Genomic_DNA"/>
</dbReference>
<dbReference type="Pfam" id="PF07715">
    <property type="entry name" value="Plug"/>
    <property type="match status" value="1"/>
</dbReference>
<dbReference type="PROSITE" id="PS52016">
    <property type="entry name" value="TONB_DEPENDENT_REC_3"/>
    <property type="match status" value="1"/>
</dbReference>
<evidence type="ECO:0000256" key="8">
    <source>
        <dbReference type="ARBA" id="ARBA00023170"/>
    </source>
</evidence>